<reference evidence="2 3" key="1">
    <citation type="submission" date="2024-02" db="EMBL/GenBank/DDBJ databases">
        <title>Chromosome-scale genome assembly of the rough periwinkle Littorina saxatilis.</title>
        <authorList>
            <person name="De Jode A."/>
            <person name="Faria R."/>
            <person name="Formenti G."/>
            <person name="Sims Y."/>
            <person name="Smith T.P."/>
            <person name="Tracey A."/>
            <person name="Wood J.M.D."/>
            <person name="Zagrodzka Z.B."/>
            <person name="Johannesson K."/>
            <person name="Butlin R.K."/>
            <person name="Leder E.H."/>
        </authorList>
    </citation>
    <scope>NUCLEOTIDE SEQUENCE [LARGE SCALE GENOMIC DNA]</scope>
    <source>
        <strain evidence="2">Snail1</strain>
        <tissue evidence="2">Muscle</tissue>
    </source>
</reference>
<organism evidence="2 3">
    <name type="scientific">Littorina saxatilis</name>
    <dbReference type="NCBI Taxonomy" id="31220"/>
    <lineage>
        <taxon>Eukaryota</taxon>
        <taxon>Metazoa</taxon>
        <taxon>Spiralia</taxon>
        <taxon>Lophotrochozoa</taxon>
        <taxon>Mollusca</taxon>
        <taxon>Gastropoda</taxon>
        <taxon>Caenogastropoda</taxon>
        <taxon>Littorinimorpha</taxon>
        <taxon>Littorinoidea</taxon>
        <taxon>Littorinidae</taxon>
        <taxon>Littorina</taxon>
    </lineage>
</organism>
<protein>
    <submittedName>
        <fullName evidence="2">Uncharacterized protein</fullName>
    </submittedName>
</protein>
<sequence length="121" mass="13052">MKSYLLLFLCLALGTFCAVEGLRIIKPSVSSRCRNVFDCGKHECCVVQSPYRGRKKRDLSTQYVGVCKPLGTRGSTCFVGGPNISPPSPLISYNYCPCTFGLSCGGLIYTDVPQGPVGTCQ</sequence>
<evidence type="ECO:0000313" key="2">
    <source>
        <dbReference type="EMBL" id="KAK7087681.1"/>
    </source>
</evidence>
<comment type="caution">
    <text evidence="2">The sequence shown here is derived from an EMBL/GenBank/DDBJ whole genome shotgun (WGS) entry which is preliminary data.</text>
</comment>
<keyword evidence="3" id="KW-1185">Reference proteome</keyword>
<evidence type="ECO:0000256" key="1">
    <source>
        <dbReference type="SAM" id="SignalP"/>
    </source>
</evidence>
<dbReference type="AlphaFoldDB" id="A0AAN9AIW2"/>
<evidence type="ECO:0000313" key="3">
    <source>
        <dbReference type="Proteomes" id="UP001374579"/>
    </source>
</evidence>
<dbReference type="Gene3D" id="2.10.80.10">
    <property type="entry name" value="Lipase, subunit A"/>
    <property type="match status" value="1"/>
</dbReference>
<accession>A0AAN9AIW2</accession>
<dbReference type="Proteomes" id="UP001374579">
    <property type="component" value="Unassembled WGS sequence"/>
</dbReference>
<gene>
    <name evidence="2" type="ORF">V1264_021698</name>
</gene>
<name>A0AAN9AIW2_9CAEN</name>
<proteinExistence type="predicted"/>
<keyword evidence="1" id="KW-0732">Signal</keyword>
<dbReference type="EMBL" id="JBAMIC010004070">
    <property type="protein sequence ID" value="KAK7087681.1"/>
    <property type="molecule type" value="Genomic_DNA"/>
</dbReference>
<feature type="chain" id="PRO_5042873561" evidence="1">
    <location>
        <begin position="22"/>
        <end position="121"/>
    </location>
</feature>
<feature type="signal peptide" evidence="1">
    <location>
        <begin position="1"/>
        <end position="21"/>
    </location>
</feature>